<dbReference type="Gramene" id="OMO85845">
    <property type="protein sequence ID" value="OMO85845"/>
    <property type="gene ID" value="CCACVL1_09968"/>
</dbReference>
<keyword evidence="1" id="KW-0812">Transmembrane</keyword>
<accession>A0A1R3ITE5</accession>
<evidence type="ECO:0000313" key="3">
    <source>
        <dbReference type="Proteomes" id="UP000188268"/>
    </source>
</evidence>
<evidence type="ECO:0000313" key="2">
    <source>
        <dbReference type="EMBL" id="OMO85845.1"/>
    </source>
</evidence>
<dbReference type="AlphaFoldDB" id="A0A1R3ITE5"/>
<protein>
    <submittedName>
        <fullName evidence="2">Putative nucleotide binding protein</fullName>
    </submittedName>
</protein>
<reference evidence="2 3" key="1">
    <citation type="submission" date="2013-09" db="EMBL/GenBank/DDBJ databases">
        <title>Corchorus capsularis genome sequencing.</title>
        <authorList>
            <person name="Alam M."/>
            <person name="Haque M.S."/>
            <person name="Islam M.S."/>
            <person name="Emdad E.M."/>
            <person name="Islam M.M."/>
            <person name="Ahmed B."/>
            <person name="Halim A."/>
            <person name="Hossen Q.M.M."/>
            <person name="Hossain M.Z."/>
            <person name="Ahmed R."/>
            <person name="Khan M.M."/>
            <person name="Islam R."/>
            <person name="Rashid M.M."/>
            <person name="Khan S.A."/>
            <person name="Rahman M.S."/>
            <person name="Alam M."/>
        </authorList>
    </citation>
    <scope>NUCLEOTIDE SEQUENCE [LARGE SCALE GENOMIC DNA]</scope>
    <source>
        <strain evidence="3">cv. CVL-1</strain>
        <tissue evidence="2">Whole seedling</tissue>
    </source>
</reference>
<dbReference type="Proteomes" id="UP000188268">
    <property type="component" value="Unassembled WGS sequence"/>
</dbReference>
<evidence type="ECO:0000256" key="1">
    <source>
        <dbReference type="SAM" id="Phobius"/>
    </source>
</evidence>
<keyword evidence="3" id="KW-1185">Reference proteome</keyword>
<keyword evidence="1" id="KW-1133">Transmembrane helix</keyword>
<dbReference type="STRING" id="210143.A0A1R3ITE5"/>
<sequence length="250" mass="28006">MLPSKAWNNLSPDLMMNPFMSVCGNMPGFAVYYRYPNSQRVTYGQFIKCRNDAPISASSMLGEVSRLLKSGGIYMLLCRFSLKRCSVLLWHPDVATQLVVESTVLSADPIPQKSDGLEESADPSFDDVVQRAPVVAHVITDQYLKMSCSPYLKDYSGYKIVNWLSERNICINFAVRLQFVSVMVNNDLMSLVNTRPLKFLKETLALSLVNNSLICLNVLSVAVVSLLVLLMKVVLVAMGRVWNVRNELLL</sequence>
<name>A0A1R3ITE5_COCAP</name>
<gene>
    <name evidence="2" type="ORF">CCACVL1_09968</name>
</gene>
<proteinExistence type="predicted"/>
<comment type="caution">
    <text evidence="2">The sequence shown here is derived from an EMBL/GenBank/DDBJ whole genome shotgun (WGS) entry which is preliminary data.</text>
</comment>
<keyword evidence="1" id="KW-0472">Membrane</keyword>
<feature type="transmembrane region" description="Helical" evidence="1">
    <location>
        <begin position="218"/>
        <end position="242"/>
    </location>
</feature>
<organism evidence="2 3">
    <name type="scientific">Corchorus capsularis</name>
    <name type="common">Jute</name>
    <dbReference type="NCBI Taxonomy" id="210143"/>
    <lineage>
        <taxon>Eukaryota</taxon>
        <taxon>Viridiplantae</taxon>
        <taxon>Streptophyta</taxon>
        <taxon>Embryophyta</taxon>
        <taxon>Tracheophyta</taxon>
        <taxon>Spermatophyta</taxon>
        <taxon>Magnoliopsida</taxon>
        <taxon>eudicotyledons</taxon>
        <taxon>Gunneridae</taxon>
        <taxon>Pentapetalae</taxon>
        <taxon>rosids</taxon>
        <taxon>malvids</taxon>
        <taxon>Malvales</taxon>
        <taxon>Malvaceae</taxon>
        <taxon>Grewioideae</taxon>
        <taxon>Apeibeae</taxon>
        <taxon>Corchorus</taxon>
    </lineage>
</organism>
<dbReference type="EMBL" id="AWWV01009548">
    <property type="protein sequence ID" value="OMO85845.1"/>
    <property type="molecule type" value="Genomic_DNA"/>
</dbReference>